<evidence type="ECO:0000313" key="2">
    <source>
        <dbReference type="EMBL" id="NMX02839.1"/>
    </source>
</evidence>
<protein>
    <submittedName>
        <fullName evidence="2">Helix-turn-helix domain-containing protein</fullName>
    </submittedName>
</protein>
<dbReference type="SUPFAM" id="SSF46955">
    <property type="entry name" value="Putative DNA-binding domain"/>
    <property type="match status" value="1"/>
</dbReference>
<dbReference type="InterPro" id="IPR009061">
    <property type="entry name" value="DNA-bd_dom_put_sf"/>
</dbReference>
<evidence type="ECO:0000259" key="1">
    <source>
        <dbReference type="Pfam" id="PF12728"/>
    </source>
</evidence>
<evidence type="ECO:0000313" key="3">
    <source>
        <dbReference type="Proteomes" id="UP000575397"/>
    </source>
</evidence>
<proteinExistence type="predicted"/>
<dbReference type="AlphaFoldDB" id="A0A7Y0USC1"/>
<dbReference type="InterPro" id="IPR036388">
    <property type="entry name" value="WH-like_DNA-bd_sf"/>
</dbReference>
<dbReference type="EMBL" id="JABCUS010000004">
    <property type="protein sequence ID" value="NMX02839.1"/>
    <property type="molecule type" value="Genomic_DNA"/>
</dbReference>
<organism evidence="2 3">
    <name type="scientific">Mobiluncus mulieris</name>
    <dbReference type="NCBI Taxonomy" id="2052"/>
    <lineage>
        <taxon>Bacteria</taxon>
        <taxon>Bacillati</taxon>
        <taxon>Actinomycetota</taxon>
        <taxon>Actinomycetes</taxon>
        <taxon>Actinomycetales</taxon>
        <taxon>Actinomycetaceae</taxon>
        <taxon>Mobiluncus</taxon>
    </lineage>
</organism>
<dbReference type="Pfam" id="PF12728">
    <property type="entry name" value="HTH_17"/>
    <property type="match status" value="1"/>
</dbReference>
<dbReference type="Gene3D" id="1.10.10.10">
    <property type="entry name" value="Winged helix-like DNA-binding domain superfamily/Winged helix DNA-binding domain"/>
    <property type="match status" value="1"/>
</dbReference>
<dbReference type="Proteomes" id="UP000575397">
    <property type="component" value="Unassembled WGS sequence"/>
</dbReference>
<reference evidence="2 3" key="1">
    <citation type="submission" date="2020-04" db="EMBL/GenBank/DDBJ databases">
        <title>Antimicrobial susceptibility and clonality of vaginal-derived multi-drug resistant Mobiluncus isolates in China.</title>
        <authorList>
            <person name="Zhang X."/>
        </authorList>
    </citation>
    <scope>NUCLEOTIDE SEQUENCE [LARGE SCALE GENOMIC DNA]</scope>
    <source>
        <strain evidence="2 3">12</strain>
    </source>
</reference>
<sequence>MTTEEIDTQSELMSTAECAAFLGVTIATLQQWRTRRTGPPWAKAGVKVIYLRKNVMKWLEKGGDKHENAEK</sequence>
<gene>
    <name evidence="2" type="ORF">HHJ77_02535</name>
</gene>
<comment type="caution">
    <text evidence="2">The sequence shown here is derived from an EMBL/GenBank/DDBJ whole genome shotgun (WGS) entry which is preliminary data.</text>
</comment>
<dbReference type="RefSeq" id="WP_169762270.1">
    <property type="nucleotide sequence ID" value="NZ_JABCUS010000004.1"/>
</dbReference>
<dbReference type="InterPro" id="IPR041657">
    <property type="entry name" value="HTH_17"/>
</dbReference>
<name>A0A7Y0USC1_9ACTO</name>
<accession>A0A7Y0USC1</accession>
<feature type="domain" description="Helix-turn-helix" evidence="1">
    <location>
        <begin position="12"/>
        <end position="62"/>
    </location>
</feature>